<protein>
    <submittedName>
        <fullName evidence="1">Uncharacterized protein</fullName>
    </submittedName>
</protein>
<evidence type="ECO:0000313" key="1">
    <source>
        <dbReference type="EMBL" id="GIH06945.1"/>
    </source>
</evidence>
<keyword evidence="2" id="KW-1185">Reference proteome</keyword>
<accession>A0A8J3QAI4</accession>
<gene>
    <name evidence="1" type="ORF">Rhe02_50120</name>
</gene>
<organism evidence="1 2">
    <name type="scientific">Rhizocola hellebori</name>
    <dbReference type="NCBI Taxonomy" id="1392758"/>
    <lineage>
        <taxon>Bacteria</taxon>
        <taxon>Bacillati</taxon>
        <taxon>Actinomycetota</taxon>
        <taxon>Actinomycetes</taxon>
        <taxon>Micromonosporales</taxon>
        <taxon>Micromonosporaceae</taxon>
        <taxon>Rhizocola</taxon>
    </lineage>
</organism>
<dbReference type="Proteomes" id="UP000612899">
    <property type="component" value="Unassembled WGS sequence"/>
</dbReference>
<dbReference type="EMBL" id="BONY01000032">
    <property type="protein sequence ID" value="GIH06945.1"/>
    <property type="molecule type" value="Genomic_DNA"/>
</dbReference>
<comment type="caution">
    <text evidence="1">The sequence shown here is derived from an EMBL/GenBank/DDBJ whole genome shotgun (WGS) entry which is preliminary data.</text>
</comment>
<sequence>MPTSKPATPKTSAPASSPFFTPELKTFGAGWQSGMRCHSNHAAPARALDASDCSLSPAPIPDVTKSASRWVTVTLEQFAPGGADDNMGCGSPAYPISGMATAKVDQPGTSGNRAGFYCETTGNFTSNDTPIGACIYIMWTSGDNTMFGTLYTCFKFADEGASFRPTPAMLAYLRSLWNARA</sequence>
<proteinExistence type="predicted"/>
<dbReference type="AlphaFoldDB" id="A0A8J3QAI4"/>
<reference evidence="1" key="1">
    <citation type="submission" date="2021-01" db="EMBL/GenBank/DDBJ databases">
        <title>Whole genome shotgun sequence of Rhizocola hellebori NBRC 109834.</title>
        <authorList>
            <person name="Komaki H."/>
            <person name="Tamura T."/>
        </authorList>
    </citation>
    <scope>NUCLEOTIDE SEQUENCE</scope>
    <source>
        <strain evidence="1">NBRC 109834</strain>
    </source>
</reference>
<evidence type="ECO:0000313" key="2">
    <source>
        <dbReference type="Proteomes" id="UP000612899"/>
    </source>
</evidence>
<name>A0A8J3QAI4_9ACTN</name>